<protein>
    <recommendedName>
        <fullName evidence="3">Secretion system C-terminal sorting domain-containing protein</fullName>
    </recommendedName>
</protein>
<dbReference type="EMBL" id="FORU01000002">
    <property type="protein sequence ID" value="SFI93878.1"/>
    <property type="molecule type" value="Genomic_DNA"/>
</dbReference>
<feature type="signal peptide" evidence="2">
    <location>
        <begin position="1"/>
        <end position="22"/>
    </location>
</feature>
<organism evidence="4 5">
    <name type="scientific">Myroides guanonis</name>
    <dbReference type="NCBI Taxonomy" id="1150112"/>
    <lineage>
        <taxon>Bacteria</taxon>
        <taxon>Pseudomonadati</taxon>
        <taxon>Bacteroidota</taxon>
        <taxon>Flavobacteriia</taxon>
        <taxon>Flavobacteriales</taxon>
        <taxon>Flavobacteriaceae</taxon>
        <taxon>Myroides</taxon>
    </lineage>
</organism>
<dbReference type="InterPro" id="IPR026444">
    <property type="entry name" value="Secre_tail"/>
</dbReference>
<dbReference type="InterPro" id="IPR013783">
    <property type="entry name" value="Ig-like_fold"/>
</dbReference>
<evidence type="ECO:0000313" key="5">
    <source>
        <dbReference type="Proteomes" id="UP000243887"/>
    </source>
</evidence>
<name>A0A1I3MA70_9FLAO</name>
<dbReference type="STRING" id="1150112.SAMN04487893_10292"/>
<evidence type="ECO:0000256" key="1">
    <source>
        <dbReference type="ARBA" id="ARBA00022729"/>
    </source>
</evidence>
<dbReference type="Pfam" id="PF05345">
    <property type="entry name" value="He_PIG"/>
    <property type="match status" value="1"/>
</dbReference>
<gene>
    <name evidence="4" type="ORF">SAMN04487893_10292</name>
</gene>
<dbReference type="Proteomes" id="UP000243887">
    <property type="component" value="Unassembled WGS sequence"/>
</dbReference>
<accession>A0A1I3MA70</accession>
<keyword evidence="1 2" id="KW-0732">Signal</keyword>
<evidence type="ECO:0000256" key="2">
    <source>
        <dbReference type="SAM" id="SignalP"/>
    </source>
</evidence>
<dbReference type="OrthoDB" id="1652165at2"/>
<feature type="domain" description="Secretion system C-terminal sorting" evidence="3">
    <location>
        <begin position="957"/>
        <end position="1012"/>
    </location>
</feature>
<dbReference type="RefSeq" id="WP_143077709.1">
    <property type="nucleotide sequence ID" value="NZ_FORU01000002.1"/>
</dbReference>
<proteinExistence type="predicted"/>
<keyword evidence="5" id="KW-1185">Reference proteome</keyword>
<feature type="chain" id="PRO_5017274362" description="Secretion system C-terminal sorting domain-containing protein" evidence="2">
    <location>
        <begin position="23"/>
        <end position="1013"/>
    </location>
</feature>
<dbReference type="AlphaFoldDB" id="A0A1I3MA70"/>
<dbReference type="Gene3D" id="2.60.40.10">
    <property type="entry name" value="Immunoglobulins"/>
    <property type="match status" value="1"/>
</dbReference>
<evidence type="ECO:0000259" key="3">
    <source>
        <dbReference type="Pfam" id="PF18962"/>
    </source>
</evidence>
<evidence type="ECO:0000313" key="4">
    <source>
        <dbReference type="EMBL" id="SFI93878.1"/>
    </source>
</evidence>
<reference evidence="5" key="1">
    <citation type="submission" date="2016-10" db="EMBL/GenBank/DDBJ databases">
        <authorList>
            <person name="Varghese N."/>
            <person name="Submissions S."/>
        </authorList>
    </citation>
    <scope>NUCLEOTIDE SEQUENCE [LARGE SCALE GENOMIC DNA]</scope>
    <source>
        <strain evidence="5">DSM 26542</strain>
    </source>
</reference>
<dbReference type="Pfam" id="PF18962">
    <property type="entry name" value="Por_Secre_tail"/>
    <property type="match status" value="1"/>
</dbReference>
<sequence>MRLFRRFLLGFLMIFYCGSAFSQSVILEENFDSVLGSGGNDANWSGSIAGSPMSSLGSWTILKGFKGFECLKLGTTTQKGELTTPFLTGLNGDAVLTFSAGAWNAITEKTSIQLDIIGGGILSASSVLLTKGGFSSYSISIIGGTPLSQIVFRGEASNNSRFFIDSIKIVSDAVTSVPEIITTQVDGVYGSFMSEVITVSNSPTSFNVVGPIPTGVSFSMGTFSGTPIETGVFPINVVASNALGNSVAKSISIIIDKADQSLINTEDVVLDINQTVYSLFEKTNANLKISYSVLDTTIANVNANILQVKGIGVTKIIASQKGNQYYKELKEELLLVVLQDTPDCGVEDFVGISLPSSYSDGTFIGNNNVVWNYVECRNENSDVNGSGIDGSAIMLRRLGDESRVYSSKISTGIGSFSAKLYKGFTGSGNRQVELFINGESKGMSIPFDDYSEHLFTVDSINISGDIVIELRNVKSMQVIVDDIEWTCYHGSVGKTIWDGISWSNGKPNRNAIALIKGDFKSQGDLEVHSLEVESGIEFVLNSNDELIVGDITNNGVIVFSNGSNVLQEKGAVNSGNVKVEIETVPLKRLDYMVFSAPVNGQNLHSFSSRTLHNRFYNYDTFSNSFVNGGIDSISSFEVGRAYGIRTPNDFTVIPQIFKGVFKGPLNNDEVKVTISSSGLGFNLIGNPYPSLIDLDAFFEENKHIDASAYIYVNANDFDEIKGEYKGSNYAVYNKLGAVSADNSSFVPTSFLNTSEGFVVKANIANDILFTNDMRISNKVDSSLVVNTNGLDRYWLGFKDIKNQSFSQVLIGYVEGGTDGVDRLYDASILTENSIGLTTLLHGHPYLIQGRSFPFSKNDKVNLRFVVKQSGDYVISLLNTDGVFFEGQDIYLKDHYLKRVVCISEDAYTFYSEVGVFDDRFEIIYEDSLLSIADFSSEDNEVYLYVKERYLKVGVRNKELSRVSLLDIQGKVIYDSGVLGQSEFEINCSTYAKGKYFVRIELKDAGVQIKKIIL</sequence>